<reference evidence="2" key="1">
    <citation type="submission" date="2019-05" db="EMBL/GenBank/DDBJ databases">
        <title>The de novo reference genome and transcriptome assemblies of the wild tomato species Solanum chilense.</title>
        <authorList>
            <person name="Stam R."/>
            <person name="Nosenko T."/>
            <person name="Hoerger A.C."/>
            <person name="Stephan W."/>
            <person name="Seidel M.A."/>
            <person name="Kuhn J.M.M."/>
            <person name="Haberer G."/>
            <person name="Tellier A."/>
        </authorList>
    </citation>
    <scope>NUCLEOTIDE SEQUENCE</scope>
    <source>
        <tissue evidence="2">Mature leaves</tissue>
    </source>
</reference>
<comment type="caution">
    <text evidence="2">The sequence shown here is derived from an EMBL/GenBank/DDBJ whole genome shotgun (WGS) entry which is preliminary data.</text>
</comment>
<dbReference type="EMBL" id="RXGB01018207">
    <property type="protein sequence ID" value="TMW82585.1"/>
    <property type="molecule type" value="Genomic_DNA"/>
</dbReference>
<organism evidence="2">
    <name type="scientific">Solanum chilense</name>
    <name type="common">Tomato</name>
    <name type="synonym">Lycopersicon chilense</name>
    <dbReference type="NCBI Taxonomy" id="4083"/>
    <lineage>
        <taxon>Eukaryota</taxon>
        <taxon>Viridiplantae</taxon>
        <taxon>Streptophyta</taxon>
        <taxon>Embryophyta</taxon>
        <taxon>Tracheophyta</taxon>
        <taxon>Spermatophyta</taxon>
        <taxon>Magnoliopsida</taxon>
        <taxon>eudicotyledons</taxon>
        <taxon>Gunneridae</taxon>
        <taxon>Pentapetalae</taxon>
        <taxon>asterids</taxon>
        <taxon>lamiids</taxon>
        <taxon>Solanales</taxon>
        <taxon>Solanaceae</taxon>
        <taxon>Solanoideae</taxon>
        <taxon>Solaneae</taxon>
        <taxon>Solanum</taxon>
        <taxon>Solanum subgen. Lycopersicon</taxon>
    </lineage>
</organism>
<dbReference type="AlphaFoldDB" id="A0A6N2AJY2"/>
<sequence length="66" mass="7549">MFTVYVTVTAAERSFSKFKLTKSSIRSTKSQEMLNELAILPFEKELLNQIVYKIVSNDFASKIGKK</sequence>
<evidence type="ECO:0008006" key="3">
    <source>
        <dbReference type="Google" id="ProtNLM"/>
    </source>
</evidence>
<evidence type="ECO:0000313" key="1">
    <source>
        <dbReference type="EMBL" id="TMW81773.1"/>
    </source>
</evidence>
<accession>A0A6N2AJY2</accession>
<evidence type="ECO:0000313" key="2">
    <source>
        <dbReference type="EMBL" id="TMW82585.1"/>
    </source>
</evidence>
<gene>
    <name evidence="2" type="ORF">EJD97_005594</name>
    <name evidence="1" type="ORF">EJD97_007922</name>
</gene>
<name>A0A6N2AJY2_SOLCI</name>
<dbReference type="EMBL" id="RXGB01021601">
    <property type="protein sequence ID" value="TMW81773.1"/>
    <property type="molecule type" value="Genomic_DNA"/>
</dbReference>
<protein>
    <recommendedName>
        <fullName evidence="3">HAT C-terminal dimerisation domain-containing protein</fullName>
    </recommendedName>
</protein>
<proteinExistence type="predicted"/>